<comment type="subcellular location">
    <subcellularLocation>
        <location evidence="1">Membrane</location>
        <topology evidence="1">Multi-pass membrane protein</topology>
    </subcellularLocation>
</comment>
<dbReference type="SUPFAM" id="SSF90112">
    <property type="entry name" value="Neurotransmitter-gated ion-channel transmembrane pore"/>
    <property type="match status" value="1"/>
</dbReference>
<accession>A0A915J4D0</accession>
<evidence type="ECO:0000256" key="5">
    <source>
        <dbReference type="SAM" id="Phobius"/>
    </source>
</evidence>
<dbReference type="WBParaSite" id="nRc.2.0.1.t20990-RA">
    <property type="protein sequence ID" value="nRc.2.0.1.t20990-RA"/>
    <property type="gene ID" value="nRc.2.0.1.g20990"/>
</dbReference>
<dbReference type="InterPro" id="IPR006029">
    <property type="entry name" value="Neurotrans-gated_channel_TM"/>
</dbReference>
<dbReference type="Pfam" id="PF02931">
    <property type="entry name" value="Neur_chan_LBD"/>
    <property type="match status" value="2"/>
</dbReference>
<evidence type="ECO:0000256" key="4">
    <source>
        <dbReference type="ARBA" id="ARBA00023136"/>
    </source>
</evidence>
<dbReference type="InterPro" id="IPR036734">
    <property type="entry name" value="Neur_chan_lig-bd_sf"/>
</dbReference>
<dbReference type="CDD" id="cd18990">
    <property type="entry name" value="LGIC_ECD_GABAAR"/>
    <property type="match status" value="1"/>
</dbReference>
<dbReference type="PANTHER" id="PTHR18945">
    <property type="entry name" value="NEUROTRANSMITTER GATED ION CHANNEL"/>
    <property type="match status" value="1"/>
</dbReference>
<dbReference type="Pfam" id="PF02932">
    <property type="entry name" value="Neur_chan_memb"/>
    <property type="match status" value="1"/>
</dbReference>
<evidence type="ECO:0000256" key="3">
    <source>
        <dbReference type="ARBA" id="ARBA00022989"/>
    </source>
</evidence>
<evidence type="ECO:0000256" key="2">
    <source>
        <dbReference type="ARBA" id="ARBA00022692"/>
    </source>
</evidence>
<dbReference type="InterPro" id="IPR018000">
    <property type="entry name" value="Neurotransmitter_ion_chnl_CS"/>
</dbReference>
<dbReference type="InterPro" id="IPR038050">
    <property type="entry name" value="Neuro_actylchol_rec"/>
</dbReference>
<feature type="domain" description="Neurotransmitter-gated ion-channel transmembrane" evidence="7">
    <location>
        <begin position="266"/>
        <end position="328"/>
    </location>
</feature>
<keyword evidence="3 5" id="KW-1133">Transmembrane helix</keyword>
<evidence type="ECO:0000259" key="7">
    <source>
        <dbReference type="Pfam" id="PF02932"/>
    </source>
</evidence>
<evidence type="ECO:0000259" key="6">
    <source>
        <dbReference type="Pfam" id="PF02931"/>
    </source>
</evidence>
<keyword evidence="2 5" id="KW-0812">Transmembrane</keyword>
<dbReference type="OMA" id="DVRCPLN"/>
<feature type="domain" description="Neurotransmitter-gated ion-channel ligand-binding" evidence="6">
    <location>
        <begin position="162"/>
        <end position="258"/>
    </location>
</feature>
<sequence length="339" mass="39092">MNNLFRVNEVTKLAGMRHELLILLVTYTSYATASYVKHLIDEQISNSSRLNTTNPVIATSKKSCRRRRYMTDADIIDELLKTYNKALPESPNEDSIQVTVRLQIQDVSSLNELKGDFEIDLLFIQMWQDPALSFAHFDSCRPNITIDVKSLDKIWKPNTCLNGTVWVNYRLSIRAPCSMQLQSFPFDTQQCYLAFESYSFNAEEVNLNWMDHNAVVLMKKLELPDFKMVAWSAKKSNLPYPNGDWDRLMVTFVFRRRYGFFVLQAYIPTYLTIVVSWVSFSMNTELKALPARSTVGVSSLVALTYQFGNILANLPRVSYIKALDVWMLGEEKEYEGSLK</sequence>
<dbReference type="Gene3D" id="1.20.58.390">
    <property type="entry name" value="Neurotransmitter-gated ion-channel transmembrane domain"/>
    <property type="match status" value="1"/>
</dbReference>
<dbReference type="InterPro" id="IPR006202">
    <property type="entry name" value="Neur_chan_lig-bd"/>
</dbReference>
<dbReference type="SUPFAM" id="SSF63712">
    <property type="entry name" value="Nicotinic receptor ligand binding domain-like"/>
    <property type="match status" value="1"/>
</dbReference>
<keyword evidence="8" id="KW-1185">Reference proteome</keyword>
<dbReference type="GO" id="GO:0004888">
    <property type="term" value="F:transmembrane signaling receptor activity"/>
    <property type="evidence" value="ECO:0007669"/>
    <property type="project" value="InterPro"/>
</dbReference>
<protein>
    <submittedName>
        <fullName evidence="9">Uncharacterized protein</fullName>
    </submittedName>
</protein>
<dbReference type="PROSITE" id="PS00236">
    <property type="entry name" value="NEUROTR_ION_CHANNEL"/>
    <property type="match status" value="1"/>
</dbReference>
<proteinExistence type="predicted"/>
<dbReference type="InterPro" id="IPR006201">
    <property type="entry name" value="Neur_channel"/>
</dbReference>
<reference evidence="9" key="1">
    <citation type="submission" date="2022-11" db="UniProtKB">
        <authorList>
            <consortium name="WormBaseParasite"/>
        </authorList>
    </citation>
    <scope>IDENTIFICATION</scope>
</reference>
<feature type="domain" description="Neurotransmitter-gated ion-channel ligand-binding" evidence="6">
    <location>
        <begin position="74"/>
        <end position="161"/>
    </location>
</feature>
<name>A0A915J4D0_ROMCU</name>
<dbReference type="GO" id="GO:0005230">
    <property type="term" value="F:extracellular ligand-gated monoatomic ion channel activity"/>
    <property type="evidence" value="ECO:0007669"/>
    <property type="project" value="InterPro"/>
</dbReference>
<dbReference type="Proteomes" id="UP000887565">
    <property type="component" value="Unplaced"/>
</dbReference>
<organism evidence="8 9">
    <name type="scientific">Romanomermis culicivorax</name>
    <name type="common">Nematode worm</name>
    <dbReference type="NCBI Taxonomy" id="13658"/>
    <lineage>
        <taxon>Eukaryota</taxon>
        <taxon>Metazoa</taxon>
        <taxon>Ecdysozoa</taxon>
        <taxon>Nematoda</taxon>
        <taxon>Enoplea</taxon>
        <taxon>Dorylaimia</taxon>
        <taxon>Mermithida</taxon>
        <taxon>Mermithoidea</taxon>
        <taxon>Mermithidae</taxon>
        <taxon>Romanomermis</taxon>
    </lineage>
</organism>
<evidence type="ECO:0000313" key="8">
    <source>
        <dbReference type="Proteomes" id="UP000887565"/>
    </source>
</evidence>
<dbReference type="GO" id="GO:0016020">
    <property type="term" value="C:membrane"/>
    <property type="evidence" value="ECO:0007669"/>
    <property type="project" value="UniProtKB-SubCell"/>
</dbReference>
<dbReference type="AlphaFoldDB" id="A0A915J4D0"/>
<evidence type="ECO:0000313" key="9">
    <source>
        <dbReference type="WBParaSite" id="nRc.2.0.1.t20990-RA"/>
    </source>
</evidence>
<evidence type="ECO:0000256" key="1">
    <source>
        <dbReference type="ARBA" id="ARBA00004141"/>
    </source>
</evidence>
<feature type="transmembrane region" description="Helical" evidence="5">
    <location>
        <begin position="258"/>
        <end position="280"/>
    </location>
</feature>
<keyword evidence="4 5" id="KW-0472">Membrane</keyword>
<dbReference type="Gene3D" id="2.70.170.10">
    <property type="entry name" value="Neurotransmitter-gated ion-channel ligand-binding domain"/>
    <property type="match status" value="2"/>
</dbReference>
<dbReference type="InterPro" id="IPR036719">
    <property type="entry name" value="Neuro-gated_channel_TM_sf"/>
</dbReference>